<dbReference type="PROSITE" id="PS00102">
    <property type="entry name" value="PHOSPHORYLASE"/>
    <property type="match status" value="1"/>
</dbReference>
<dbReference type="EMBL" id="APAU02000011">
    <property type="protein sequence ID" value="EUB62739.1"/>
    <property type="molecule type" value="Genomic_DNA"/>
</dbReference>
<dbReference type="Pfam" id="PF03901">
    <property type="entry name" value="Glyco_transf_22"/>
    <property type="match status" value="1"/>
</dbReference>
<dbReference type="GO" id="GO:0005789">
    <property type="term" value="C:endoplasmic reticulum membrane"/>
    <property type="evidence" value="ECO:0007669"/>
    <property type="project" value="UniProtKB-SubCell"/>
</dbReference>
<evidence type="ECO:0000256" key="14">
    <source>
        <dbReference type="ARBA" id="ARBA00037413"/>
    </source>
</evidence>
<evidence type="ECO:0000256" key="11">
    <source>
        <dbReference type="ARBA" id="ARBA00023136"/>
    </source>
</evidence>
<comment type="function">
    <text evidence="14 16">Allosteric enzyme that catalyzes the rate-limiting step in glycogen catabolism, the phosphorolytic cleavage of glycogen to produce glucose-1-phosphate, and plays a central role in maintaining cellular and organismal glucose homeostasis.</text>
</comment>
<evidence type="ECO:0000256" key="13">
    <source>
        <dbReference type="ARBA" id="ARBA00036074"/>
    </source>
</evidence>
<dbReference type="InterPro" id="IPR035090">
    <property type="entry name" value="Pyridoxal_P_attach_site"/>
</dbReference>
<dbReference type="Gene3D" id="3.40.50.2000">
    <property type="entry name" value="Glycogen Phosphorylase B"/>
    <property type="match status" value="2"/>
</dbReference>
<dbReference type="GeneID" id="36338250"/>
<evidence type="ECO:0000256" key="9">
    <source>
        <dbReference type="ARBA" id="ARBA00022898"/>
    </source>
</evidence>
<keyword evidence="10 17" id="KW-1133">Transmembrane helix</keyword>
<dbReference type="SUPFAM" id="SSF53756">
    <property type="entry name" value="UDP-Glycosyltransferase/glycogen phosphorylase"/>
    <property type="match status" value="1"/>
</dbReference>
<dbReference type="Pfam" id="PF00343">
    <property type="entry name" value="Phosphorylase"/>
    <property type="match status" value="1"/>
</dbReference>
<keyword evidence="6 16" id="KW-0808">Transferase</keyword>
<dbReference type="GO" id="GO:0005980">
    <property type="term" value="P:glycogen catabolic process"/>
    <property type="evidence" value="ECO:0007669"/>
    <property type="project" value="TreeGrafter"/>
</dbReference>
<dbReference type="KEGG" id="egl:EGR_02535"/>
<feature type="transmembrane region" description="Helical" evidence="17">
    <location>
        <begin position="1084"/>
        <end position="1107"/>
    </location>
</feature>
<evidence type="ECO:0000256" key="2">
    <source>
        <dbReference type="ARBA" id="ARBA00004477"/>
    </source>
</evidence>
<evidence type="ECO:0000256" key="15">
    <source>
        <dbReference type="ARBA" id="ARBA00046783"/>
    </source>
</evidence>
<organism evidence="18 19">
    <name type="scientific">Echinococcus granulosus</name>
    <name type="common">Hydatid tapeworm</name>
    <dbReference type="NCBI Taxonomy" id="6210"/>
    <lineage>
        <taxon>Eukaryota</taxon>
        <taxon>Metazoa</taxon>
        <taxon>Spiralia</taxon>
        <taxon>Lophotrochozoa</taxon>
        <taxon>Platyhelminthes</taxon>
        <taxon>Cestoda</taxon>
        <taxon>Eucestoda</taxon>
        <taxon>Cyclophyllidea</taxon>
        <taxon>Taeniidae</taxon>
        <taxon>Echinococcus</taxon>
        <taxon>Echinococcus granulosus group</taxon>
    </lineage>
</organism>
<dbReference type="CDD" id="cd04300">
    <property type="entry name" value="GT35_Glycogen_Phosphorylase"/>
    <property type="match status" value="1"/>
</dbReference>
<comment type="cofactor">
    <cofactor evidence="1 16">
        <name>pyridoxal 5'-phosphate</name>
        <dbReference type="ChEBI" id="CHEBI:597326"/>
    </cofactor>
</comment>
<keyword evidence="11 17" id="KW-0472">Membrane</keyword>
<dbReference type="GO" id="GO:0008184">
    <property type="term" value="F:glycogen phosphorylase activity"/>
    <property type="evidence" value="ECO:0007669"/>
    <property type="project" value="InterPro"/>
</dbReference>
<dbReference type="NCBIfam" id="TIGR02093">
    <property type="entry name" value="P_ylase"/>
    <property type="match status" value="1"/>
</dbReference>
<keyword evidence="8" id="KW-0256">Endoplasmic reticulum</keyword>
<name>W6V8A2_ECHGR</name>
<evidence type="ECO:0000256" key="8">
    <source>
        <dbReference type="ARBA" id="ARBA00022824"/>
    </source>
</evidence>
<evidence type="ECO:0000256" key="10">
    <source>
        <dbReference type="ARBA" id="ARBA00022989"/>
    </source>
</evidence>
<dbReference type="PANTHER" id="PTHR11468">
    <property type="entry name" value="GLYCOGEN PHOSPHORYLASE"/>
    <property type="match status" value="1"/>
</dbReference>
<comment type="subcellular location">
    <subcellularLocation>
        <location evidence="2">Endoplasmic reticulum membrane</location>
        <topology evidence="2">Multi-pass membrane protein</topology>
    </subcellularLocation>
</comment>
<dbReference type="OrthoDB" id="9215500at2759"/>
<evidence type="ECO:0000256" key="17">
    <source>
        <dbReference type="SAM" id="Phobius"/>
    </source>
</evidence>
<accession>W6V8A2</accession>
<keyword evidence="5 16" id="KW-0328">Glycosyltransferase</keyword>
<evidence type="ECO:0000256" key="6">
    <source>
        <dbReference type="ARBA" id="ARBA00022679"/>
    </source>
</evidence>
<comment type="subunit">
    <text evidence="15">Homodimer; enzymatically active. Interacts with PPP1R3B; recruits the phosphatase PP1 which dephosphorylates and inactivates PYGL/glycogen phosphorylase.</text>
</comment>
<evidence type="ECO:0000313" key="19">
    <source>
        <dbReference type="Proteomes" id="UP000019149"/>
    </source>
</evidence>
<comment type="similarity">
    <text evidence="3 16">Belongs to the glycogen phosphorylase family.</text>
</comment>
<keyword evidence="4" id="KW-0321">Glycogen metabolism</keyword>
<feature type="transmembrane region" description="Helical" evidence="17">
    <location>
        <begin position="1185"/>
        <end position="1207"/>
    </location>
</feature>
<sequence>MSTRPKNISISYIPQCDTAKCLHSDINTHLHVTLAKDSHTASLRDYYLALSNTIWERLSLRWLRSKQKFYKEDMKRVYYLSMEFFIGRTLGNAILNLALRDPVQECLHNMGLNLEDLEDCEPDAALGNGGLGRLAACFMDSMANLGIAATGYGIRYDYGIFEQKLNNGWQYEEADDWLCFGNPWERVRQEFSFPVNFYGKVEVYGDRRTWTNTEVIYAVPYDTPIPGYMCNVCCTLRLWGCKAPKNFDLATFNTGGYIEAVLQRNLAENIARVLYPNDNTLEGKELRLKQEYLLVSAACQDILRRYQMVDEHGPRRKDFSQLPEKVAIQLNDTHPSMGIPEMMRLLVDIEGVGWDQAWGIVQKTFSYTNHTVLPEAMERWSVDLIGRMLPRHLEIVFKINQDFCDMLRRKYPNDSERVYRMSIFNDEGSKNLKTANLCIVGSHSINGVAALHTEILKNSVFKDFYELWPEKFSNKTNGVTPRRWLKLCNPGLSDLLTEKLGEEWVVDFDRIQGMKKYADDDSVLEALMKIKHQNKLKLANYLFHILNVEVNPNTMFDIQVKRIHEYKRQLLNALHVVAMYNRIRRDPQIEMVPRTVMIGGKAAPGYPRAKLIINFINCIARKINNDSTASSKLKVVFLPNYRVTFAQYIIPGADLSQQISTAGMEASGTGNMKFMMNGALTIGTLDGANVEMAEEAGRENMFIFGHTVNELDDLKCNGYNPTSFIANSPELRECLDQIKNGFFCPEEPERFKELYDELTGRDYYMLCADFTKYLIAQAAVEDTYKASNQKKWARMCLLNIASSAKFSSDRTIASYAREIWNVPCDRLILPPPIFDPNAGEGSAFRRPSRSSIDNRFHAVKCQKKNNALPYLQPSASNTLAEAIGWKARLGILAALCSTVWNNINDCDETFNYLEPLGFIVSTANNTGFQTWEYSPQFGLRSYLYLWVVGWPAYVLARFGLPGWLQFLGVRLLLSLVSAMSSSLLADSSSLYLYPDNGLKRLTFRVLFCLFHSAAPGNFISASSSVPSALVASLTSLMLSSWISGQYFCSVGAVAVSTIIVWPFSAVLGVPLALFLIFSGMIAQLMVYSIFWALALITPMVLIDTFYYGRLIFPTWNIISYNALSSLKGRSLSQLYGTETAAYYVINYFLNYNIVIVFIAIFTIPVFTCVALRIGWKTETGFHQRAFTLLCIALMPLFMWNLVFFIQSHKEERFLFPCFPCLDLLVTLLIGKIPTGTPFSISIVLSFLLLFIGLSLSRILALTQGYSAPMYLAQHLPVSEALKTLCTGRDWHHFPSHFLLPRENHGWRVHFLRSNFSGQLPGKFAEGVGILEATRFPSSHFNDMNLPEEGTFFNLEKCDYVLDRLSKPGENEVQYSEDTRTWRVLLTRPILERNQLPLNTTESLLQKAFMHRPVDVDGHFCSPARSVMLFRRFSINAPSEDQIPERNVSNG</sequence>
<keyword evidence="19" id="KW-1185">Reference proteome</keyword>
<feature type="transmembrane region" description="Helical" evidence="17">
    <location>
        <begin position="1242"/>
        <end position="1260"/>
    </location>
</feature>
<proteinExistence type="inferred from homology"/>
<evidence type="ECO:0000256" key="7">
    <source>
        <dbReference type="ARBA" id="ARBA00022692"/>
    </source>
</evidence>
<feature type="transmembrane region" description="Helical" evidence="17">
    <location>
        <begin position="1151"/>
        <end position="1173"/>
    </location>
</feature>
<dbReference type="Proteomes" id="UP000019149">
    <property type="component" value="Unassembled WGS sequence"/>
</dbReference>
<gene>
    <name evidence="18" type="ORF">EGR_02535</name>
</gene>
<comment type="caution">
    <text evidence="18">The sequence shown here is derived from an EMBL/GenBank/DDBJ whole genome shotgun (WGS) entry which is preliminary data.</text>
</comment>
<feature type="transmembrane region" description="Helical" evidence="17">
    <location>
        <begin position="967"/>
        <end position="985"/>
    </location>
</feature>
<feature type="transmembrane region" description="Helical" evidence="17">
    <location>
        <begin position="1053"/>
        <end position="1077"/>
    </location>
</feature>
<dbReference type="STRING" id="6210.W6V8A2"/>
<evidence type="ECO:0000256" key="16">
    <source>
        <dbReference type="RuleBase" id="RU000587"/>
    </source>
</evidence>
<keyword evidence="7 17" id="KW-0812">Transmembrane</keyword>
<dbReference type="RefSeq" id="XP_024353935.1">
    <property type="nucleotide sequence ID" value="XM_024491784.1"/>
</dbReference>
<keyword evidence="9 16" id="KW-0663">Pyridoxal phosphate</keyword>
<dbReference type="FunFam" id="3.40.50.2000:FF:000149">
    <property type="entry name" value="Glycogen phosphorylase, muscle form"/>
    <property type="match status" value="1"/>
</dbReference>
<keyword evidence="12 16" id="KW-0119">Carbohydrate metabolism</keyword>
<evidence type="ECO:0000256" key="3">
    <source>
        <dbReference type="ARBA" id="ARBA00006047"/>
    </source>
</evidence>
<evidence type="ECO:0000313" key="18">
    <source>
        <dbReference type="EMBL" id="EUB62739.1"/>
    </source>
</evidence>
<evidence type="ECO:0000256" key="5">
    <source>
        <dbReference type="ARBA" id="ARBA00022676"/>
    </source>
</evidence>
<comment type="catalytic activity">
    <reaction evidence="13">
        <text>[(1-&gt;4)-alpha-D-glucosyl](n) + phosphate = [(1-&gt;4)-alpha-D-glucosyl](n-1) + alpha-D-glucose 1-phosphate</text>
        <dbReference type="Rhea" id="RHEA:41732"/>
        <dbReference type="Rhea" id="RHEA-COMP:9584"/>
        <dbReference type="Rhea" id="RHEA-COMP:9586"/>
        <dbReference type="ChEBI" id="CHEBI:15444"/>
        <dbReference type="ChEBI" id="CHEBI:43474"/>
        <dbReference type="ChEBI" id="CHEBI:58601"/>
        <dbReference type="EC" id="2.4.1.1"/>
    </reaction>
    <physiologicalReaction direction="left-to-right" evidence="13">
        <dbReference type="Rhea" id="RHEA:41733"/>
    </physiologicalReaction>
</comment>
<reference evidence="18 19" key="1">
    <citation type="journal article" date="2013" name="Nat. Genet.">
        <title>The genome of the hydatid tapeworm Echinococcus granulosus.</title>
        <authorList>
            <person name="Zheng H."/>
            <person name="Zhang W."/>
            <person name="Zhang L."/>
            <person name="Zhang Z."/>
            <person name="Li J."/>
            <person name="Lu G."/>
            <person name="Zhu Y."/>
            <person name="Wang Y."/>
            <person name="Huang Y."/>
            <person name="Liu J."/>
            <person name="Kang H."/>
            <person name="Chen J."/>
            <person name="Wang L."/>
            <person name="Chen A."/>
            <person name="Yu S."/>
            <person name="Gao Z."/>
            <person name="Jin L."/>
            <person name="Gu W."/>
            <person name="Wang Z."/>
            <person name="Zhao L."/>
            <person name="Shi B."/>
            <person name="Wen H."/>
            <person name="Lin R."/>
            <person name="Jones M.K."/>
            <person name="Brejova B."/>
            <person name="Vinar T."/>
            <person name="Zhao G."/>
            <person name="McManus D.P."/>
            <person name="Chen Z."/>
            <person name="Zhou Y."/>
            <person name="Wang S."/>
        </authorList>
    </citation>
    <scope>NUCLEOTIDE SEQUENCE [LARGE SCALE GENOMIC DNA]</scope>
</reference>
<dbReference type="FunFam" id="3.40.50.2000:FF:000005">
    <property type="entry name" value="Alpha-1,4 glucan phosphorylase"/>
    <property type="match status" value="1"/>
</dbReference>
<dbReference type="InterPro" id="IPR011833">
    <property type="entry name" value="Glycg_phsphrylas"/>
</dbReference>
<dbReference type="InterPro" id="IPR005599">
    <property type="entry name" value="GPI_mannosylTrfase"/>
</dbReference>
<protein>
    <recommendedName>
        <fullName evidence="16">Alpha-1,4 glucan phosphorylase</fullName>
        <ecNumber evidence="16">2.4.1.1</ecNumber>
    </recommendedName>
</protein>
<evidence type="ECO:0000256" key="1">
    <source>
        <dbReference type="ARBA" id="ARBA00001933"/>
    </source>
</evidence>
<dbReference type="PANTHER" id="PTHR11468:SF3">
    <property type="entry name" value="GLYCOGEN PHOSPHORYLASE, LIVER FORM"/>
    <property type="match status" value="1"/>
</dbReference>
<evidence type="ECO:0000256" key="4">
    <source>
        <dbReference type="ARBA" id="ARBA00022600"/>
    </source>
</evidence>
<evidence type="ECO:0000256" key="12">
    <source>
        <dbReference type="ARBA" id="ARBA00023277"/>
    </source>
</evidence>
<dbReference type="GO" id="GO:0030170">
    <property type="term" value="F:pyridoxal phosphate binding"/>
    <property type="evidence" value="ECO:0007669"/>
    <property type="project" value="InterPro"/>
</dbReference>
<feature type="transmembrane region" description="Helical" evidence="17">
    <location>
        <begin position="942"/>
        <end position="960"/>
    </location>
</feature>
<dbReference type="CTD" id="36338250"/>
<dbReference type="InterPro" id="IPR000811">
    <property type="entry name" value="Glyco_trans_35"/>
</dbReference>
<dbReference type="EC" id="2.4.1.1" evidence="16"/>